<feature type="domain" description="XdhC- CoxI" evidence="1">
    <location>
        <begin position="16"/>
        <end position="70"/>
    </location>
</feature>
<dbReference type="InterPro" id="IPR003777">
    <property type="entry name" value="XdhC_CoxI"/>
</dbReference>
<dbReference type="InterPro" id="IPR052698">
    <property type="entry name" value="MoCofactor_Util/Proc"/>
</dbReference>
<dbReference type="Gene3D" id="3.40.50.720">
    <property type="entry name" value="NAD(P)-binding Rossmann-like Domain"/>
    <property type="match status" value="1"/>
</dbReference>
<feature type="domain" description="XdhC Rossmann" evidence="2">
    <location>
        <begin position="122"/>
        <end position="263"/>
    </location>
</feature>
<evidence type="ECO:0000259" key="1">
    <source>
        <dbReference type="Pfam" id="PF02625"/>
    </source>
</evidence>
<dbReference type="InterPro" id="IPR014308">
    <property type="entry name" value="Xanthine_DH_XdhC"/>
</dbReference>
<dbReference type="PANTHER" id="PTHR30388:SF6">
    <property type="entry name" value="XANTHINE DEHYDROGENASE SUBUNIT A-RELATED"/>
    <property type="match status" value="1"/>
</dbReference>
<reference evidence="3 5" key="1">
    <citation type="submission" date="2014-02" db="EMBL/GenBank/DDBJ databases">
        <title>Aquamicrobium defluvii Genome sequencing.</title>
        <authorList>
            <person name="Wang X."/>
        </authorList>
    </citation>
    <scope>NUCLEOTIDE SEQUENCE [LARGE SCALE GENOMIC DNA]</scope>
    <source>
        <strain evidence="3 5">W13Z1</strain>
    </source>
</reference>
<dbReference type="Proteomes" id="UP000019849">
    <property type="component" value="Unassembled WGS sequence"/>
</dbReference>
<evidence type="ECO:0000313" key="3">
    <source>
        <dbReference type="EMBL" id="EXL02532.1"/>
    </source>
</evidence>
<dbReference type="STRING" id="69279.BG36_14480"/>
<evidence type="ECO:0000259" key="2">
    <source>
        <dbReference type="Pfam" id="PF13478"/>
    </source>
</evidence>
<accession>A0A011TF65</accession>
<reference evidence="4 6" key="2">
    <citation type="submission" date="2019-03" db="EMBL/GenBank/DDBJ databases">
        <title>Genomic Encyclopedia of Type Strains, Phase IV (KMG-IV): sequencing the most valuable type-strain genomes for metagenomic binning, comparative biology and taxonomic classification.</title>
        <authorList>
            <person name="Goeker M."/>
        </authorList>
    </citation>
    <scope>NUCLEOTIDE SEQUENCE [LARGE SCALE GENOMIC DNA]</scope>
    <source>
        <strain evidence="4 6">DSM 11603</strain>
    </source>
</reference>
<evidence type="ECO:0000313" key="6">
    <source>
        <dbReference type="Proteomes" id="UP000294958"/>
    </source>
</evidence>
<evidence type="ECO:0000313" key="5">
    <source>
        <dbReference type="Proteomes" id="UP000019849"/>
    </source>
</evidence>
<sequence>MASTVHSLKSFLAGAGRFALVRVAGTKGSTPRETGAWMLVSTLTTYGTIGGGQLEYMAIDKARQVLGKSGDAPTMLDVPLGPEIGQCCGGRVEVEIRLGDDGLASGLIREAEREEAMLPHFYIFGGGHVGKAIAAAVALLPVHAIVVETRASELEGIVSGVETMLTPMPEEAVRAAPAGSAFAILTHDHALDFLIVAEALKRRDAAYVGMIGSKTKKATFRSWFLKVADGTEEEFSHLVSPIGGEAVRDKRPAVIAALAAAEIMSALTLHEGAAQASCRKAANGLPARHG</sequence>
<dbReference type="PATRIC" id="fig|69279.3.peg.3951"/>
<dbReference type="AlphaFoldDB" id="A0A011TF65"/>
<proteinExistence type="predicted"/>
<dbReference type="NCBIfam" id="TIGR02964">
    <property type="entry name" value="xanthine_xdhC"/>
    <property type="match status" value="1"/>
</dbReference>
<dbReference type="InterPro" id="IPR027051">
    <property type="entry name" value="XdhC_Rossmann_dom"/>
</dbReference>
<gene>
    <name evidence="3" type="ORF">BG36_14480</name>
    <name evidence="4" type="ORF">DES43_12313</name>
</gene>
<dbReference type="EMBL" id="JENY01000030">
    <property type="protein sequence ID" value="EXL02532.1"/>
    <property type="molecule type" value="Genomic_DNA"/>
</dbReference>
<dbReference type="PANTHER" id="PTHR30388">
    <property type="entry name" value="ALDEHYDE OXIDOREDUCTASE MOLYBDENUM COFACTOR ASSEMBLY PROTEIN"/>
    <property type="match status" value="1"/>
</dbReference>
<keyword evidence="6" id="KW-1185">Reference proteome</keyword>
<dbReference type="RefSeq" id="WP_051520731.1">
    <property type="nucleotide sequence ID" value="NZ_KK073902.1"/>
</dbReference>
<evidence type="ECO:0000313" key="4">
    <source>
        <dbReference type="EMBL" id="TDR33317.1"/>
    </source>
</evidence>
<dbReference type="HOGENOM" id="CLU_041115_4_0_5"/>
<dbReference type="eggNOG" id="COG1975">
    <property type="taxonomic scope" value="Bacteria"/>
</dbReference>
<dbReference type="Proteomes" id="UP000294958">
    <property type="component" value="Unassembled WGS sequence"/>
</dbReference>
<dbReference type="Pfam" id="PF02625">
    <property type="entry name" value="XdhC_CoxI"/>
    <property type="match status" value="1"/>
</dbReference>
<name>A0A011TF65_9HYPH</name>
<organism evidence="3 5">
    <name type="scientific">Aquamicrobium defluvii</name>
    <dbReference type="NCBI Taxonomy" id="69279"/>
    <lineage>
        <taxon>Bacteria</taxon>
        <taxon>Pseudomonadati</taxon>
        <taxon>Pseudomonadota</taxon>
        <taxon>Alphaproteobacteria</taxon>
        <taxon>Hyphomicrobiales</taxon>
        <taxon>Phyllobacteriaceae</taxon>
        <taxon>Aquamicrobium</taxon>
    </lineage>
</organism>
<comment type="caution">
    <text evidence="3">The sequence shown here is derived from an EMBL/GenBank/DDBJ whole genome shotgun (WGS) entry which is preliminary data.</text>
</comment>
<dbReference type="Pfam" id="PF13478">
    <property type="entry name" value="XdhC_C"/>
    <property type="match status" value="1"/>
</dbReference>
<dbReference type="OrthoDB" id="61481at2"/>
<protein>
    <submittedName>
        <fullName evidence="4">Molybdenum cofactor sulfurylase</fullName>
    </submittedName>
    <submittedName>
        <fullName evidence="3">Xanthine dehydrogenase</fullName>
    </submittedName>
</protein>
<dbReference type="EMBL" id="SNZF01000023">
    <property type="protein sequence ID" value="TDR33317.1"/>
    <property type="molecule type" value="Genomic_DNA"/>
</dbReference>